<name>A0A7J6JHE2_COLFN</name>
<dbReference type="InterPro" id="IPR000834">
    <property type="entry name" value="Peptidase_M14"/>
</dbReference>
<dbReference type="Gene3D" id="3.40.630.10">
    <property type="entry name" value="Zn peptidases"/>
    <property type="match status" value="1"/>
</dbReference>
<keyword evidence="9" id="KW-0732">Signal</keyword>
<proteinExistence type="inferred from homology"/>
<evidence type="ECO:0000256" key="9">
    <source>
        <dbReference type="SAM" id="SignalP"/>
    </source>
</evidence>
<dbReference type="PROSITE" id="PS51257">
    <property type="entry name" value="PROKAR_LIPOPROTEIN"/>
    <property type="match status" value="1"/>
</dbReference>
<dbReference type="GO" id="GO:0008270">
    <property type="term" value="F:zinc ion binding"/>
    <property type="evidence" value="ECO:0007669"/>
    <property type="project" value="InterPro"/>
</dbReference>
<comment type="cofactor">
    <cofactor evidence="1">
        <name>Zn(2+)</name>
        <dbReference type="ChEBI" id="CHEBI:29105"/>
    </cofactor>
</comment>
<dbReference type="GO" id="GO:0006508">
    <property type="term" value="P:proteolysis"/>
    <property type="evidence" value="ECO:0007669"/>
    <property type="project" value="UniProtKB-KW"/>
</dbReference>
<evidence type="ECO:0000256" key="8">
    <source>
        <dbReference type="SAM" id="MobiDB-lite"/>
    </source>
</evidence>
<gene>
    <name evidence="11" type="ORF">CGGC5_v002808</name>
</gene>
<comment type="similarity">
    <text evidence="2 7">Belongs to the peptidase M14 family.</text>
</comment>
<keyword evidence="4" id="KW-0378">Hydrolase</keyword>
<reference evidence="11 12" key="1">
    <citation type="submission" date="2012-08" db="EMBL/GenBank/DDBJ databases">
        <authorList>
            <person name="Gan P.H.P."/>
            <person name="Ikeda K."/>
            <person name="Irieda H."/>
            <person name="Narusaka M."/>
            <person name="O'Connell R.J."/>
            <person name="Narusaka Y."/>
            <person name="Takano Y."/>
            <person name="Kubo Y."/>
            <person name="Shirasu K."/>
        </authorList>
    </citation>
    <scope>NUCLEOTIDE SEQUENCE [LARGE SCALE GENOMIC DNA]</scope>
    <source>
        <strain evidence="11 12">Nara gc5</strain>
    </source>
</reference>
<dbReference type="RefSeq" id="XP_031888668.1">
    <property type="nucleotide sequence ID" value="XM_032031690.1"/>
</dbReference>
<feature type="domain" description="Peptidase M14" evidence="10">
    <location>
        <begin position="86"/>
        <end position="450"/>
    </location>
</feature>
<keyword evidence="5" id="KW-0862">Zinc</keyword>
<evidence type="ECO:0000313" key="12">
    <source>
        <dbReference type="Proteomes" id="UP000011096"/>
    </source>
</evidence>
<evidence type="ECO:0000256" key="3">
    <source>
        <dbReference type="ARBA" id="ARBA00022670"/>
    </source>
</evidence>
<keyword evidence="6" id="KW-0482">Metalloprotease</keyword>
<evidence type="ECO:0000256" key="1">
    <source>
        <dbReference type="ARBA" id="ARBA00001947"/>
    </source>
</evidence>
<feature type="compositionally biased region" description="Basic and acidic residues" evidence="8">
    <location>
        <begin position="109"/>
        <end position="122"/>
    </location>
</feature>
<keyword evidence="12" id="KW-1185">Reference proteome</keyword>
<dbReference type="InParanoid" id="A0A7J6JHE2"/>
<reference evidence="11 12" key="2">
    <citation type="submission" date="2020-04" db="EMBL/GenBank/DDBJ databases">
        <title>Genome sequencing and assembly of multiple isolates from the Colletotrichum gloeosporioides species complex.</title>
        <authorList>
            <person name="Gan P."/>
            <person name="Shirasu K."/>
        </authorList>
    </citation>
    <scope>NUCLEOTIDE SEQUENCE [LARGE SCALE GENOMIC DNA]</scope>
    <source>
        <strain evidence="11 12">Nara gc5</strain>
    </source>
</reference>
<keyword evidence="3" id="KW-0645">Protease</keyword>
<feature type="chain" id="PRO_5029903487" evidence="9">
    <location>
        <begin position="20"/>
        <end position="456"/>
    </location>
</feature>
<comment type="caution">
    <text evidence="7">Lacks conserved residue(s) required for the propagation of feature annotation.</text>
</comment>
<dbReference type="EMBL" id="ANPB02000002">
    <property type="protein sequence ID" value="KAF4489442.1"/>
    <property type="molecule type" value="Genomic_DNA"/>
</dbReference>
<dbReference type="GeneID" id="43615745"/>
<dbReference type="GO" id="GO:0004181">
    <property type="term" value="F:metallocarboxypeptidase activity"/>
    <property type="evidence" value="ECO:0007669"/>
    <property type="project" value="InterPro"/>
</dbReference>
<feature type="region of interest" description="Disordered" evidence="8">
    <location>
        <begin position="107"/>
        <end position="133"/>
    </location>
</feature>
<protein>
    <submittedName>
        <fullName evidence="11">Zinc carboxypeptidase A 1</fullName>
    </submittedName>
</protein>
<dbReference type="OrthoDB" id="3626597at2759"/>
<evidence type="ECO:0000313" key="11">
    <source>
        <dbReference type="EMBL" id="KAF4489442.1"/>
    </source>
</evidence>
<organism evidence="11 12">
    <name type="scientific">Colletotrichum fructicola (strain Nara gc5)</name>
    <name type="common">Anthracnose fungus</name>
    <name type="synonym">Colletotrichum gloeosporioides (strain Nara gc5)</name>
    <dbReference type="NCBI Taxonomy" id="1213859"/>
    <lineage>
        <taxon>Eukaryota</taxon>
        <taxon>Fungi</taxon>
        <taxon>Dikarya</taxon>
        <taxon>Ascomycota</taxon>
        <taxon>Pezizomycotina</taxon>
        <taxon>Sordariomycetes</taxon>
        <taxon>Hypocreomycetidae</taxon>
        <taxon>Glomerellales</taxon>
        <taxon>Glomerellaceae</taxon>
        <taxon>Colletotrichum</taxon>
        <taxon>Colletotrichum gloeosporioides species complex</taxon>
    </lineage>
</organism>
<dbReference type="Pfam" id="PF00246">
    <property type="entry name" value="Peptidase_M14"/>
    <property type="match status" value="1"/>
</dbReference>
<dbReference type="Proteomes" id="UP000011096">
    <property type="component" value="Unassembled WGS sequence"/>
</dbReference>
<dbReference type="SUPFAM" id="SSF53187">
    <property type="entry name" value="Zn-dependent exopeptidases"/>
    <property type="match status" value="1"/>
</dbReference>
<dbReference type="PROSITE" id="PS52035">
    <property type="entry name" value="PEPTIDASE_M14"/>
    <property type="match status" value="1"/>
</dbReference>
<feature type="signal peptide" evidence="9">
    <location>
        <begin position="1"/>
        <end position="19"/>
    </location>
</feature>
<evidence type="ECO:0000256" key="4">
    <source>
        <dbReference type="ARBA" id="ARBA00022801"/>
    </source>
</evidence>
<accession>A0A7J6JHE2</accession>
<dbReference type="PANTHER" id="PTHR11705:SF143">
    <property type="entry name" value="SLL0236 PROTEIN"/>
    <property type="match status" value="1"/>
</dbReference>
<sequence>MRPPNQLVSMLCMAGAACAAASNSSSKLLPDFAPVSLIDRFANCSDSPAGPAMLGAAHSQFDTILSTREIESAIYGLKDHFNVTLTAAPYKSVMGFTTVVISIPPTHGRKNDLNDTQKKENKTSQLDPNRPRGVLLTSGFQGRERGGPDSLVYFLSDLLHAHKSKKGLTYGRVRFSHEQVQIVVREGLTAIPMVNPDGIVWDQRHNNCWGNNRNGLGVNVDRNFDIVWDYKRYFSKDAMEVASDMPSHELYHGTEPFSEAESRNVRWVIENNPEIGYFVNAGPQSPPGVEGRWDIDTTKSGNPSMNWRNKLYDGKRGLLRGDEGSYGEYMVPEDHRHVFERKHDIEGQMMAVSGRQFHMISVKNVLPSLAKMLRLELSASGTATDWAYSRHIVNTTATKIFSFRMKFGRTRAEAGAIARKGGCPFYPTSEQYRSSLAEAAAGYMRFLLSAADKTKD</sequence>
<evidence type="ECO:0000256" key="5">
    <source>
        <dbReference type="ARBA" id="ARBA00022833"/>
    </source>
</evidence>
<dbReference type="AlphaFoldDB" id="A0A7J6JHE2"/>
<evidence type="ECO:0000256" key="2">
    <source>
        <dbReference type="ARBA" id="ARBA00005988"/>
    </source>
</evidence>
<evidence type="ECO:0000256" key="6">
    <source>
        <dbReference type="ARBA" id="ARBA00023049"/>
    </source>
</evidence>
<evidence type="ECO:0000259" key="10">
    <source>
        <dbReference type="PROSITE" id="PS52035"/>
    </source>
</evidence>
<dbReference type="PANTHER" id="PTHR11705">
    <property type="entry name" value="PROTEASE FAMILY M14 CARBOXYPEPTIDASE A,B"/>
    <property type="match status" value="1"/>
</dbReference>
<comment type="caution">
    <text evidence="11">The sequence shown here is derived from an EMBL/GenBank/DDBJ whole genome shotgun (WGS) entry which is preliminary data.</text>
</comment>
<evidence type="ECO:0000256" key="7">
    <source>
        <dbReference type="PROSITE-ProRule" id="PRU01379"/>
    </source>
</evidence>
<keyword evidence="11" id="KW-0121">Carboxypeptidase</keyword>